<dbReference type="Pfam" id="PF13304">
    <property type="entry name" value="AAA_21"/>
    <property type="match status" value="1"/>
</dbReference>
<dbReference type="AlphaFoldDB" id="Q1QLV4"/>
<dbReference type="PANTHER" id="PTHR43581:SF4">
    <property type="entry name" value="ATP_GTP PHOSPHATASE"/>
    <property type="match status" value="1"/>
</dbReference>
<dbReference type="GO" id="GO:0005524">
    <property type="term" value="F:ATP binding"/>
    <property type="evidence" value="ECO:0007669"/>
    <property type="project" value="InterPro"/>
</dbReference>
<dbReference type="Gene3D" id="3.40.50.300">
    <property type="entry name" value="P-loop containing nucleotide triphosphate hydrolases"/>
    <property type="match status" value="1"/>
</dbReference>
<dbReference type="eggNOG" id="COG1195">
    <property type="taxonomic scope" value="Bacteria"/>
</dbReference>
<protein>
    <submittedName>
        <fullName evidence="2">ATP-dependent endonuclease of the OLD family-like protein</fullName>
    </submittedName>
</protein>
<reference evidence="2 3" key="1">
    <citation type="submission" date="2006-03" db="EMBL/GenBank/DDBJ databases">
        <title>Complete sequence of chromosome of Nitrobacter hamburgensis X14.</title>
        <authorList>
            <consortium name="US DOE Joint Genome Institute"/>
            <person name="Copeland A."/>
            <person name="Lucas S."/>
            <person name="Lapidus A."/>
            <person name="Barry K."/>
            <person name="Detter J.C."/>
            <person name="Glavina del Rio T."/>
            <person name="Hammon N."/>
            <person name="Israni S."/>
            <person name="Dalin E."/>
            <person name="Tice H."/>
            <person name="Pitluck S."/>
            <person name="Chain P."/>
            <person name="Malfatti S."/>
            <person name="Shin M."/>
            <person name="Vergez L."/>
            <person name="Schmutz J."/>
            <person name="Larimer F."/>
            <person name="Land M."/>
            <person name="Hauser L."/>
            <person name="Kyrpides N."/>
            <person name="Ivanova N."/>
            <person name="Ward B."/>
            <person name="Arp D."/>
            <person name="Klotz M."/>
            <person name="Stein L."/>
            <person name="O'Mullan G."/>
            <person name="Starkenburg S."/>
            <person name="Sayavedra L."/>
            <person name="Poret-Peterson A.T."/>
            <person name="Gentry M.E."/>
            <person name="Bruce D."/>
            <person name="Richardson P."/>
        </authorList>
    </citation>
    <scope>NUCLEOTIDE SEQUENCE [LARGE SCALE GENOMIC DNA]</scope>
    <source>
        <strain evidence="3">DSM 10229 / NCIMB 13809 / X14</strain>
    </source>
</reference>
<keyword evidence="2" id="KW-0540">Nuclease</keyword>
<keyword evidence="2" id="KW-0255">Endonuclease</keyword>
<keyword evidence="3" id="KW-1185">Reference proteome</keyword>
<dbReference type="STRING" id="323097.Nham_1994"/>
<dbReference type="GO" id="GO:0016887">
    <property type="term" value="F:ATP hydrolysis activity"/>
    <property type="evidence" value="ECO:0007669"/>
    <property type="project" value="InterPro"/>
</dbReference>
<dbReference type="SUPFAM" id="SSF52540">
    <property type="entry name" value="P-loop containing nucleoside triphosphate hydrolases"/>
    <property type="match status" value="1"/>
</dbReference>
<dbReference type="EMBL" id="CP000319">
    <property type="protein sequence ID" value="ABE62793.1"/>
    <property type="molecule type" value="Genomic_DNA"/>
</dbReference>
<dbReference type="InterPro" id="IPR003959">
    <property type="entry name" value="ATPase_AAA_core"/>
</dbReference>
<name>Q1QLV4_NITHX</name>
<feature type="domain" description="ATPase AAA-type core" evidence="1">
    <location>
        <begin position="220"/>
        <end position="320"/>
    </location>
</feature>
<evidence type="ECO:0000313" key="3">
    <source>
        <dbReference type="Proteomes" id="UP000001953"/>
    </source>
</evidence>
<organism evidence="2 3">
    <name type="scientific">Nitrobacter hamburgensis (strain DSM 10229 / NCIMB 13809 / X14)</name>
    <dbReference type="NCBI Taxonomy" id="323097"/>
    <lineage>
        <taxon>Bacteria</taxon>
        <taxon>Pseudomonadati</taxon>
        <taxon>Pseudomonadota</taxon>
        <taxon>Alphaproteobacteria</taxon>
        <taxon>Hyphomicrobiales</taxon>
        <taxon>Nitrobacteraceae</taxon>
        <taxon>Nitrobacter</taxon>
    </lineage>
</organism>
<keyword evidence="2" id="KW-0378">Hydrolase</keyword>
<sequence>MAIHPNIRRLDISRFRCIEHLEWRPDQGVNVLVGGGDSGKSTVLHAIALLFSPTNMVQVFETDYFNRSSEQGFSIEAVVELPEEVGIGNLQQTLWPWAWNKQAAVLPNPDVSGGPETPVYRFRARGTNELELTWEVIQPNDEVVGLPVGLRRKIGVVRLANDDRNDRDLRLVAGSALDRLLSSGNLKSRINKQIAETDLATALLDSEIEALRTLGTTLEKAGLPHDLALGLTSSQGLSIGALIGLLASRDGVMLPLASWGAGTRRMSSLEIAASTESATRLTIIDEIERGLEPYRLRQLIAKLDDGGGQCFVTTHSPVAVAASGNGQSALWFVDAKAQIGSLPREAIERQQKRDPETFLAKLPIIAEGVTEVGFLRRVLRNAFTAPPAFLGLRVCDGGGNDAMLGLLEALRSAGLSIGAFCDDEGRFSGRWKAVSEALGPRFFQWSKGCLEENVIKHVMDKDLMALALDPEGASGRRLRTIAVRLNLSVKDETSILNACGTPEYRYAKLRSIIIAAATGDDEGAPNDEAKKEWRRHSQEWFKSLQGGAELAVKAMDLKVWPKIEADLLPFINALGSAFGQAPLSPGALKP</sequence>
<gene>
    <name evidence="2" type="ordered locus">Nham_1994</name>
</gene>
<dbReference type="RefSeq" id="WP_011510473.1">
    <property type="nucleotide sequence ID" value="NC_007964.1"/>
</dbReference>
<accession>Q1QLV4</accession>
<dbReference type="InterPro" id="IPR027417">
    <property type="entry name" value="P-loop_NTPase"/>
</dbReference>
<dbReference type="KEGG" id="nha:Nham_1994"/>
<dbReference type="PANTHER" id="PTHR43581">
    <property type="entry name" value="ATP/GTP PHOSPHATASE"/>
    <property type="match status" value="1"/>
</dbReference>
<dbReference type="GO" id="GO:0004519">
    <property type="term" value="F:endonuclease activity"/>
    <property type="evidence" value="ECO:0007669"/>
    <property type="project" value="UniProtKB-KW"/>
</dbReference>
<evidence type="ECO:0000259" key="1">
    <source>
        <dbReference type="Pfam" id="PF13304"/>
    </source>
</evidence>
<dbReference type="InterPro" id="IPR051396">
    <property type="entry name" value="Bact_Antivir_Def_Nuclease"/>
</dbReference>
<evidence type="ECO:0000313" key="2">
    <source>
        <dbReference type="EMBL" id="ABE62793.1"/>
    </source>
</evidence>
<dbReference type="HOGENOM" id="CLU_464360_0_0_5"/>
<dbReference type="Proteomes" id="UP000001953">
    <property type="component" value="Chromosome"/>
</dbReference>
<proteinExistence type="predicted"/>